<dbReference type="RefSeq" id="WP_150667691.1">
    <property type="nucleotide sequence ID" value="NZ_CABPSB010000002.1"/>
</dbReference>
<reference evidence="2 3" key="1">
    <citation type="submission" date="2019-08" db="EMBL/GenBank/DDBJ databases">
        <authorList>
            <person name="Peeters C."/>
        </authorList>
    </citation>
    <scope>NUCLEOTIDE SEQUENCE [LARGE SCALE GENOMIC DNA]</scope>
    <source>
        <strain evidence="2 3">LMG 31108</strain>
    </source>
</reference>
<organism evidence="2 3">
    <name type="scientific">Pandoraea anhela</name>
    <dbReference type="NCBI Taxonomy" id="2508295"/>
    <lineage>
        <taxon>Bacteria</taxon>
        <taxon>Pseudomonadati</taxon>
        <taxon>Pseudomonadota</taxon>
        <taxon>Betaproteobacteria</taxon>
        <taxon>Burkholderiales</taxon>
        <taxon>Burkholderiaceae</taxon>
        <taxon>Pandoraea</taxon>
    </lineage>
</organism>
<dbReference type="EMBL" id="CABPSB010000002">
    <property type="protein sequence ID" value="VVD77460.1"/>
    <property type="molecule type" value="Genomic_DNA"/>
</dbReference>
<gene>
    <name evidence="2" type="ORF">PAN31108_00932</name>
</gene>
<feature type="region of interest" description="Disordered" evidence="1">
    <location>
        <begin position="30"/>
        <end position="67"/>
    </location>
</feature>
<dbReference type="Proteomes" id="UP000406256">
    <property type="component" value="Unassembled WGS sequence"/>
</dbReference>
<dbReference type="OrthoDB" id="8943490at2"/>
<protein>
    <submittedName>
        <fullName evidence="2">Uncharacterized protein</fullName>
    </submittedName>
</protein>
<keyword evidence="3" id="KW-1185">Reference proteome</keyword>
<proteinExistence type="predicted"/>
<dbReference type="AlphaFoldDB" id="A0A5E4SP47"/>
<evidence type="ECO:0000256" key="1">
    <source>
        <dbReference type="SAM" id="MobiDB-lite"/>
    </source>
</evidence>
<name>A0A5E4SP47_9BURK</name>
<evidence type="ECO:0000313" key="2">
    <source>
        <dbReference type="EMBL" id="VVD77460.1"/>
    </source>
</evidence>
<evidence type="ECO:0000313" key="3">
    <source>
        <dbReference type="Proteomes" id="UP000406256"/>
    </source>
</evidence>
<sequence>MTTAIDGPTTLSPAPADDAMAPISLALRVQSMRPPGVDASARDPAPGSSPQPETGSDEGQDKVDPSEAWQKLFNTLMVMEWFDGWLDRTEATVDNGDGDS</sequence>
<accession>A0A5E4SP47</accession>